<keyword evidence="4" id="KW-1185">Reference proteome</keyword>
<evidence type="ECO:0000313" key="4">
    <source>
        <dbReference type="Proteomes" id="UP000034196"/>
    </source>
</evidence>
<comment type="caution">
    <text evidence="3">The sequence shown here is derived from an EMBL/GenBank/DDBJ whole genome shotgun (WGS) entry which is preliminary data.</text>
</comment>
<evidence type="ECO:0000313" key="3">
    <source>
        <dbReference type="EMBL" id="OIJ65436.1"/>
    </source>
</evidence>
<accession>A0A1J4NV94</accession>
<evidence type="ECO:0000259" key="2">
    <source>
        <dbReference type="Pfam" id="PF00582"/>
    </source>
</evidence>
<dbReference type="PANTHER" id="PTHR46268:SF6">
    <property type="entry name" value="UNIVERSAL STRESS PROTEIN UP12"/>
    <property type="match status" value="1"/>
</dbReference>
<dbReference type="InterPro" id="IPR014729">
    <property type="entry name" value="Rossmann-like_a/b/a_fold"/>
</dbReference>
<dbReference type="EMBL" id="LAVA02000058">
    <property type="protein sequence ID" value="OIJ65436.1"/>
    <property type="molecule type" value="Genomic_DNA"/>
</dbReference>
<dbReference type="InterPro" id="IPR006015">
    <property type="entry name" value="Universal_stress_UspA"/>
</dbReference>
<comment type="similarity">
    <text evidence="1">Belongs to the universal stress protein A family.</text>
</comment>
<dbReference type="Gene3D" id="3.40.50.620">
    <property type="entry name" value="HUPs"/>
    <property type="match status" value="2"/>
</dbReference>
<dbReference type="PANTHER" id="PTHR46268">
    <property type="entry name" value="STRESS RESPONSE PROTEIN NHAX"/>
    <property type="match status" value="1"/>
</dbReference>
<sequence>MHVVHAFSWPVGALYAPLDPGPLDSLAHDAAQHARSIVPDVEVTHSVMIGGAVSVLAAESRAADLLVVGRRGSGGFVGMLLGSTAVSLAAHSHCPVLVVRDEPNRDGPVVVAVDGSAEGEGAIEFAFAEAALRDTEILAVHAWLPDHVPPGTGVESAERLLAQAVAGRRERYPDVEVRQEVLSGEPREVLIDASKDARMLVVGARGRGGFTGMLLGSVSQAMLHHAHCPVAVVRRRN</sequence>
<proteinExistence type="inferred from homology"/>
<dbReference type="SUPFAM" id="SSF52402">
    <property type="entry name" value="Adenine nucleotide alpha hydrolases-like"/>
    <property type="match status" value="2"/>
</dbReference>
<dbReference type="PRINTS" id="PR01438">
    <property type="entry name" value="UNVRSLSTRESS"/>
</dbReference>
<evidence type="ECO:0000256" key="1">
    <source>
        <dbReference type="ARBA" id="ARBA00008791"/>
    </source>
</evidence>
<dbReference type="InterPro" id="IPR006016">
    <property type="entry name" value="UspA"/>
</dbReference>
<dbReference type="Proteomes" id="UP000034196">
    <property type="component" value="Unassembled WGS sequence"/>
</dbReference>
<organism evidence="3 4">
    <name type="scientific">Streptomyces mangrovisoli</name>
    <dbReference type="NCBI Taxonomy" id="1428628"/>
    <lineage>
        <taxon>Bacteria</taxon>
        <taxon>Bacillati</taxon>
        <taxon>Actinomycetota</taxon>
        <taxon>Actinomycetes</taxon>
        <taxon>Kitasatosporales</taxon>
        <taxon>Streptomycetaceae</taxon>
        <taxon>Streptomyces</taxon>
    </lineage>
</organism>
<protein>
    <submittedName>
        <fullName evidence="3">Universal stress protein UspA</fullName>
    </submittedName>
</protein>
<gene>
    <name evidence="3" type="ORF">WN71_024125</name>
</gene>
<feature type="domain" description="UspA" evidence="2">
    <location>
        <begin position="4"/>
        <end position="100"/>
    </location>
</feature>
<name>A0A1J4NV94_9ACTN</name>
<dbReference type="STRING" id="1428628.WN71_024125"/>
<dbReference type="AlphaFoldDB" id="A0A1J4NV94"/>
<reference evidence="3" key="1">
    <citation type="submission" date="2016-10" db="EMBL/GenBank/DDBJ databases">
        <title>Genome sequence of Streptomyces mangrovisoli MUSC 149.</title>
        <authorList>
            <person name="Lee L.-H."/>
            <person name="Ser H.-L."/>
        </authorList>
    </citation>
    <scope>NUCLEOTIDE SEQUENCE [LARGE SCALE GENOMIC DNA]</scope>
    <source>
        <strain evidence="3">MUSC 149</strain>
    </source>
</reference>
<feature type="domain" description="UspA" evidence="2">
    <location>
        <begin position="108"/>
        <end position="234"/>
    </location>
</feature>
<dbReference type="Pfam" id="PF00582">
    <property type="entry name" value="Usp"/>
    <property type="match status" value="2"/>
</dbReference>